<accession>A0A7G1Q8V4</accession>
<dbReference type="Pfam" id="PF04654">
    <property type="entry name" value="DUF599"/>
    <property type="match status" value="1"/>
</dbReference>
<dbReference type="PANTHER" id="PTHR31168">
    <property type="entry name" value="OS02G0292800 PROTEIN"/>
    <property type="match status" value="1"/>
</dbReference>
<keyword evidence="3" id="KW-1185">Reference proteome</keyword>
<dbReference type="PANTHER" id="PTHR31168:SF1">
    <property type="entry name" value="DUF599 FAMILY PROTEIN"/>
    <property type="match status" value="1"/>
</dbReference>
<evidence type="ECO:0008006" key="4">
    <source>
        <dbReference type="Google" id="ProtNLM"/>
    </source>
</evidence>
<dbReference type="RefSeq" id="WP_232085980.1">
    <property type="nucleotide sequence ID" value="NZ_LR778175.1"/>
</dbReference>
<name>A0A7G1Q8V4_9GAMM</name>
<feature type="transmembrane region" description="Helical" evidence="1">
    <location>
        <begin position="7"/>
        <end position="26"/>
    </location>
</feature>
<keyword evidence="1" id="KW-1133">Transmembrane helix</keyword>
<feature type="transmembrane region" description="Helical" evidence="1">
    <location>
        <begin position="113"/>
        <end position="138"/>
    </location>
</feature>
<evidence type="ECO:0000313" key="2">
    <source>
        <dbReference type="EMBL" id="CAB1275307.1"/>
    </source>
</evidence>
<dbReference type="EMBL" id="LR778175">
    <property type="protein sequence ID" value="CAB1275307.1"/>
    <property type="molecule type" value="Genomic_DNA"/>
</dbReference>
<keyword evidence="1" id="KW-0472">Membrane</keyword>
<organism evidence="2 3">
    <name type="scientific">Candidatus Nitrosacidococcus tergens</name>
    <dbReference type="NCBI Taxonomy" id="553981"/>
    <lineage>
        <taxon>Bacteria</taxon>
        <taxon>Pseudomonadati</taxon>
        <taxon>Pseudomonadota</taxon>
        <taxon>Gammaproteobacteria</taxon>
        <taxon>Chromatiales</taxon>
        <taxon>Chromatiaceae</taxon>
        <taxon>Candidatus Nitrosacidococcus</taxon>
    </lineage>
</organism>
<sequence>MMSYWDYGFTLLAIVILSSYHIWLLWKTHHQPLSTAIGLSRRIRKIWVKQIIAENQALLAIQTLRNWTMAATLLSSTAILIALGILNVAFVTESEPELAKLIDYLGYPSENFWLLKLITLSSDFFFAFFNFILAIRYYNHVGFIITVSGHEEANIGVESVTKILQRGANHYTLGMRGYYFSIPLSLWLFGSIWLLVGSLLLIVILLRLDRFV</sequence>
<gene>
    <name evidence="2" type="ORF">NSCAC_0601</name>
</gene>
<dbReference type="Proteomes" id="UP000516072">
    <property type="component" value="Chromosome"/>
</dbReference>
<protein>
    <recommendedName>
        <fullName evidence="4">DUF599 domain-containing protein</fullName>
    </recommendedName>
</protein>
<proteinExistence type="predicted"/>
<dbReference type="InterPro" id="IPR006747">
    <property type="entry name" value="DUF599"/>
</dbReference>
<dbReference type="KEGG" id="ntg:NSCAC_0601"/>
<reference evidence="2 3" key="1">
    <citation type="submission" date="2020-03" db="EMBL/GenBank/DDBJ databases">
        <authorList>
            <person name="Picone N."/>
        </authorList>
    </citation>
    <scope>NUCLEOTIDE SEQUENCE [LARGE SCALE GENOMIC DNA]</scope>
    <source>
        <strain evidence="2">NSCAC1</strain>
    </source>
</reference>
<feature type="transmembrane region" description="Helical" evidence="1">
    <location>
        <begin position="67"/>
        <end position="92"/>
    </location>
</feature>
<feature type="transmembrane region" description="Helical" evidence="1">
    <location>
        <begin position="184"/>
        <end position="206"/>
    </location>
</feature>
<evidence type="ECO:0000313" key="3">
    <source>
        <dbReference type="Proteomes" id="UP000516072"/>
    </source>
</evidence>
<dbReference type="AlphaFoldDB" id="A0A7G1Q8V4"/>
<keyword evidence="1" id="KW-0812">Transmembrane</keyword>
<evidence type="ECO:0000256" key="1">
    <source>
        <dbReference type="SAM" id="Phobius"/>
    </source>
</evidence>